<dbReference type="Gene3D" id="3.40.50.880">
    <property type="match status" value="1"/>
</dbReference>
<comment type="caution">
    <text evidence="2">The sequence shown here is derived from an EMBL/GenBank/DDBJ whole genome shotgun (WGS) entry which is preliminary data.</text>
</comment>
<organism evidence="2 3">
    <name type="scientific">Pusillimonas noertemannii</name>
    <dbReference type="NCBI Taxonomy" id="305977"/>
    <lineage>
        <taxon>Bacteria</taxon>
        <taxon>Pseudomonadati</taxon>
        <taxon>Pseudomonadota</taxon>
        <taxon>Betaproteobacteria</taxon>
        <taxon>Burkholderiales</taxon>
        <taxon>Alcaligenaceae</taxon>
        <taxon>Pusillimonas</taxon>
    </lineage>
</organism>
<dbReference type="RefSeq" id="WP_165832412.1">
    <property type="nucleotide sequence ID" value="NZ_JACCEX010000001.1"/>
</dbReference>
<dbReference type="SUPFAM" id="SSF52317">
    <property type="entry name" value="Class I glutamine amidotransferase-like"/>
    <property type="match status" value="1"/>
</dbReference>
<dbReference type="PANTHER" id="PTHR42695:SF5">
    <property type="entry name" value="GLUTAMINE AMIDOTRANSFERASE YLR126C-RELATED"/>
    <property type="match status" value="1"/>
</dbReference>
<dbReference type="GO" id="GO:0016740">
    <property type="term" value="F:transferase activity"/>
    <property type="evidence" value="ECO:0007669"/>
    <property type="project" value="UniProtKB-KW"/>
</dbReference>
<evidence type="ECO:0000313" key="3">
    <source>
        <dbReference type="Proteomes" id="UP000246145"/>
    </source>
</evidence>
<dbReference type="PANTHER" id="PTHR42695">
    <property type="entry name" value="GLUTAMINE AMIDOTRANSFERASE YLR126C-RELATED"/>
    <property type="match status" value="1"/>
</dbReference>
<evidence type="ECO:0000259" key="1">
    <source>
        <dbReference type="Pfam" id="PF00117"/>
    </source>
</evidence>
<reference evidence="2 3" key="1">
    <citation type="submission" date="2018-04" db="EMBL/GenBank/DDBJ databases">
        <title>Genomic Encyclopedia of Type Strains, Phase IV (KMG-IV): sequencing the most valuable type-strain genomes for metagenomic binning, comparative biology and taxonomic classification.</title>
        <authorList>
            <person name="Goeker M."/>
        </authorList>
    </citation>
    <scope>NUCLEOTIDE SEQUENCE [LARGE SCALE GENOMIC DNA]</scope>
    <source>
        <strain evidence="2 3">DSM 10065</strain>
    </source>
</reference>
<feature type="domain" description="Glutamine amidotransferase" evidence="1">
    <location>
        <begin position="19"/>
        <end position="180"/>
    </location>
</feature>
<dbReference type="InterPro" id="IPR017926">
    <property type="entry name" value="GATASE"/>
</dbReference>
<dbReference type="Pfam" id="PF00117">
    <property type="entry name" value="GATase"/>
    <property type="match status" value="1"/>
</dbReference>
<dbReference type="InterPro" id="IPR044992">
    <property type="entry name" value="ChyE-like"/>
</dbReference>
<sequence>MKPIAIFQHTHVGLPGAVTSVLNELGVPWVIVPVMDGAPIPDDPSVFSGIILMGGSMGVNDGLAWIDEEIELVKRARQEGIPVAGHCLGSQVMAAAFGAAVARGPAMEIGWQDVKLEPAPEADEWLGEGAKEVFQWHGDAFSLPEGAKRLAASAQHPNQAFVMDDRHLGMQFHLEMTPELVDLYVKANGKAIDRELAKGAAAVNTRDEIAADLDARTAGMHEMLRKAYGRWVKGLKG</sequence>
<dbReference type="Proteomes" id="UP000246145">
    <property type="component" value="Unassembled WGS sequence"/>
</dbReference>
<dbReference type="CDD" id="cd01741">
    <property type="entry name" value="GATase1_1"/>
    <property type="match status" value="1"/>
</dbReference>
<evidence type="ECO:0000313" key="2">
    <source>
        <dbReference type="EMBL" id="PVY67967.1"/>
    </source>
</evidence>
<keyword evidence="2" id="KW-0315">Glutamine amidotransferase</keyword>
<dbReference type="GO" id="GO:0005829">
    <property type="term" value="C:cytosol"/>
    <property type="evidence" value="ECO:0007669"/>
    <property type="project" value="TreeGrafter"/>
</dbReference>
<dbReference type="STRING" id="1231391.GCA_000308195_01753"/>
<protein>
    <submittedName>
        <fullName evidence="2">GMP synthase-like glutamine amidotransferase</fullName>
    </submittedName>
</protein>
<gene>
    <name evidence="2" type="ORF">C7440_0353</name>
</gene>
<dbReference type="InterPro" id="IPR029062">
    <property type="entry name" value="Class_I_gatase-like"/>
</dbReference>
<keyword evidence="3" id="KW-1185">Reference proteome</keyword>
<accession>A0A2U1CQ06</accession>
<keyword evidence="2" id="KW-0808">Transferase</keyword>
<dbReference type="AlphaFoldDB" id="A0A2U1CQ06"/>
<dbReference type="PROSITE" id="PS51273">
    <property type="entry name" value="GATASE_TYPE_1"/>
    <property type="match status" value="1"/>
</dbReference>
<proteinExistence type="predicted"/>
<name>A0A2U1CQ06_9BURK</name>
<dbReference type="EMBL" id="QEKO01000001">
    <property type="protein sequence ID" value="PVY67967.1"/>
    <property type="molecule type" value="Genomic_DNA"/>
</dbReference>